<evidence type="ECO:0000256" key="2">
    <source>
        <dbReference type="ARBA" id="ARBA00022723"/>
    </source>
</evidence>
<evidence type="ECO:0000313" key="6">
    <source>
        <dbReference type="EMBL" id="CAA7602431.1"/>
    </source>
</evidence>
<reference evidence="6" key="2">
    <citation type="submission" date="2020-01" db="EMBL/GenBank/DDBJ databases">
        <authorList>
            <person name="Hornung B."/>
        </authorList>
    </citation>
    <scope>NUCLEOTIDE SEQUENCE</scope>
    <source>
        <strain evidence="6">PacBioINE</strain>
    </source>
</reference>
<dbReference type="Gene3D" id="1.10.1240.10">
    <property type="entry name" value="Methionine synthase domain"/>
    <property type="match status" value="1"/>
</dbReference>
<keyword evidence="3" id="KW-0170">Cobalt</keyword>
<dbReference type="GO" id="GO:0031419">
    <property type="term" value="F:cobalamin binding"/>
    <property type="evidence" value="ECO:0007669"/>
    <property type="project" value="InterPro"/>
</dbReference>
<dbReference type="Pfam" id="PF02310">
    <property type="entry name" value="B12-binding"/>
    <property type="match status" value="1"/>
</dbReference>
<evidence type="ECO:0000256" key="1">
    <source>
        <dbReference type="ARBA" id="ARBA00010854"/>
    </source>
</evidence>
<dbReference type="SUPFAM" id="SSF47644">
    <property type="entry name" value="Methionine synthase domain"/>
    <property type="match status" value="1"/>
</dbReference>
<dbReference type="GO" id="GO:0008705">
    <property type="term" value="F:methionine synthase activity"/>
    <property type="evidence" value="ECO:0007669"/>
    <property type="project" value="TreeGrafter"/>
</dbReference>
<dbReference type="InterPro" id="IPR036594">
    <property type="entry name" value="Meth_synthase_dom"/>
</dbReference>
<dbReference type="Proteomes" id="UP001071230">
    <property type="component" value="Unassembled WGS sequence"/>
</dbReference>
<keyword evidence="8" id="KW-1185">Reference proteome</keyword>
<evidence type="ECO:0000256" key="3">
    <source>
        <dbReference type="ARBA" id="ARBA00023285"/>
    </source>
</evidence>
<name>A0A8S0X081_9FIRM</name>
<protein>
    <submittedName>
        <fullName evidence="6">Cobalamin (Vitamin B12)-binding domain protein</fullName>
    </submittedName>
    <submittedName>
        <fullName evidence="7">Dimethylamine corrinoid protein 3</fullName>
    </submittedName>
</protein>
<proteinExistence type="inferred from homology"/>
<dbReference type="Proteomes" id="UP000836597">
    <property type="component" value="Chromosome"/>
</dbReference>
<evidence type="ECO:0000313" key="8">
    <source>
        <dbReference type="Proteomes" id="UP001071230"/>
    </source>
</evidence>
<dbReference type="Pfam" id="PF02607">
    <property type="entry name" value="B12-binding_2"/>
    <property type="match status" value="1"/>
</dbReference>
<evidence type="ECO:0000259" key="5">
    <source>
        <dbReference type="PROSITE" id="PS51337"/>
    </source>
</evidence>
<dbReference type="GO" id="GO:0050667">
    <property type="term" value="P:homocysteine metabolic process"/>
    <property type="evidence" value="ECO:0007669"/>
    <property type="project" value="TreeGrafter"/>
</dbReference>
<dbReference type="InterPro" id="IPR036724">
    <property type="entry name" value="Cobalamin-bd_sf"/>
</dbReference>
<dbReference type="InterPro" id="IPR006158">
    <property type="entry name" value="Cobalamin-bd"/>
</dbReference>
<dbReference type="PANTHER" id="PTHR45833:SF1">
    <property type="entry name" value="METHIONINE SYNTHASE"/>
    <property type="match status" value="1"/>
</dbReference>
<reference evidence="7" key="1">
    <citation type="submission" date="2014-11" db="EMBL/GenBank/DDBJ databases">
        <authorList>
            <person name="Hornung B.V."/>
        </authorList>
    </citation>
    <scope>NUCLEOTIDE SEQUENCE</scope>
    <source>
        <strain evidence="7">INE</strain>
    </source>
</reference>
<gene>
    <name evidence="7" type="ORF">DEACI_2810</name>
    <name evidence="6" type="ORF">DEACI_3105</name>
</gene>
<dbReference type="EMBL" id="LR746496">
    <property type="protein sequence ID" value="CAA7602431.1"/>
    <property type="molecule type" value="Genomic_DNA"/>
</dbReference>
<organism evidence="6">
    <name type="scientific">Acididesulfobacillus acetoxydans</name>
    <dbReference type="NCBI Taxonomy" id="1561005"/>
    <lineage>
        <taxon>Bacteria</taxon>
        <taxon>Bacillati</taxon>
        <taxon>Bacillota</taxon>
        <taxon>Clostridia</taxon>
        <taxon>Eubacteriales</taxon>
        <taxon>Peptococcaceae</taxon>
        <taxon>Acididesulfobacillus</taxon>
    </lineage>
</organism>
<feature type="domain" description="B12-binding" evidence="4">
    <location>
        <begin position="87"/>
        <end position="209"/>
    </location>
</feature>
<evidence type="ECO:0000313" key="7">
    <source>
        <dbReference type="EMBL" id="CEJ08334.1"/>
    </source>
</evidence>
<dbReference type="InterPro" id="IPR050554">
    <property type="entry name" value="Met_Synthase/Corrinoid"/>
</dbReference>
<dbReference type="KEGG" id="aacx:DEACI_3105"/>
<feature type="domain" description="B12-binding N-terminal" evidence="5">
    <location>
        <begin position="1"/>
        <end position="87"/>
    </location>
</feature>
<dbReference type="RefSeq" id="WP_240985800.1">
    <property type="nucleotide sequence ID" value="NZ_CDGJ01000081.1"/>
</dbReference>
<dbReference type="EMBL" id="CDGJ01000081">
    <property type="protein sequence ID" value="CEJ08334.1"/>
    <property type="molecule type" value="Genomic_DNA"/>
</dbReference>
<evidence type="ECO:0000259" key="4">
    <source>
        <dbReference type="PROSITE" id="PS51332"/>
    </source>
</evidence>
<dbReference type="SUPFAM" id="SSF52242">
    <property type="entry name" value="Cobalamin (vitamin B12)-binding domain"/>
    <property type="match status" value="1"/>
</dbReference>
<keyword evidence="2" id="KW-0479">Metal-binding</keyword>
<dbReference type="SMART" id="SM01018">
    <property type="entry name" value="B12-binding_2"/>
    <property type="match status" value="1"/>
</dbReference>
<dbReference type="FunFam" id="3.40.50.280:FF:000003">
    <property type="entry name" value="Dimethylamine methyltransferase corrinoid protein"/>
    <property type="match status" value="1"/>
</dbReference>
<dbReference type="Gene3D" id="3.40.50.280">
    <property type="entry name" value="Cobalamin-binding domain"/>
    <property type="match status" value="1"/>
</dbReference>
<dbReference type="GO" id="GO:0005829">
    <property type="term" value="C:cytosol"/>
    <property type="evidence" value="ECO:0007669"/>
    <property type="project" value="TreeGrafter"/>
</dbReference>
<dbReference type="GO" id="GO:0046653">
    <property type="term" value="P:tetrahydrofolate metabolic process"/>
    <property type="evidence" value="ECO:0007669"/>
    <property type="project" value="TreeGrafter"/>
</dbReference>
<dbReference type="AlphaFoldDB" id="A0A8S0X081"/>
<dbReference type="PROSITE" id="PS51337">
    <property type="entry name" value="B12_BINDING_NTER"/>
    <property type="match status" value="1"/>
</dbReference>
<dbReference type="PROSITE" id="PS51332">
    <property type="entry name" value="B12_BINDING"/>
    <property type="match status" value="1"/>
</dbReference>
<sequence length="209" mass="21927">MRANEIKDLIIKGDAAGTAWGVEEMLAAGLAVDDIIQGILVSAMNVVGERFREGQIFVPEMLIAARAMKAGLKILEPLILQAGRKYLGKVVIGTVKGDLHDIGKNLVGTMLQGAGWDVVDLGVDVAPEKFLKAVKEQKPAAIGLSALLSTTMGSMKTVLGLLEQEGLRSQVKVLVGGAPVSEKYATEIGADGYAPDAGTAVHVFARYAS</sequence>
<dbReference type="CDD" id="cd02070">
    <property type="entry name" value="corrinoid_protein_B12-BD"/>
    <property type="match status" value="1"/>
</dbReference>
<dbReference type="InterPro" id="IPR003759">
    <property type="entry name" value="Cbl-bd_cap"/>
</dbReference>
<accession>A0A8S0X081</accession>
<dbReference type="GO" id="GO:0046872">
    <property type="term" value="F:metal ion binding"/>
    <property type="evidence" value="ECO:0007669"/>
    <property type="project" value="UniProtKB-KW"/>
</dbReference>
<comment type="similarity">
    <text evidence="1">Belongs to the methylamine corrinoid protein family.</text>
</comment>
<dbReference type="PANTHER" id="PTHR45833">
    <property type="entry name" value="METHIONINE SYNTHASE"/>
    <property type="match status" value="1"/>
</dbReference>